<protein>
    <submittedName>
        <fullName evidence="2">Uncharacterized protein</fullName>
    </submittedName>
</protein>
<dbReference type="EMBL" id="WXFA01000020">
    <property type="protein sequence ID" value="MBM3093956.1"/>
    <property type="molecule type" value="Genomic_DNA"/>
</dbReference>
<comment type="caution">
    <text evidence="2">The sequence shown here is derived from an EMBL/GenBank/DDBJ whole genome shotgun (WGS) entry which is preliminary data.</text>
</comment>
<evidence type="ECO:0000313" key="2">
    <source>
        <dbReference type="EMBL" id="MBM3093956.1"/>
    </source>
</evidence>
<keyword evidence="3" id="KW-1185">Reference proteome</keyword>
<proteinExistence type="predicted"/>
<dbReference type="Proteomes" id="UP000744980">
    <property type="component" value="Unassembled WGS sequence"/>
</dbReference>
<evidence type="ECO:0000313" key="3">
    <source>
        <dbReference type="Proteomes" id="UP000744980"/>
    </source>
</evidence>
<evidence type="ECO:0000256" key="1">
    <source>
        <dbReference type="SAM" id="Phobius"/>
    </source>
</evidence>
<keyword evidence="1" id="KW-0812">Transmembrane</keyword>
<keyword evidence="1" id="KW-0472">Membrane</keyword>
<name>A0AAW4FRM5_9HYPH</name>
<sequence>MDGTDRRSDRQPECRKDSKLAIALLEASIACATKAVGMITSALASYVLLKPYEKPTGPQRFTLSLHGRDSSVALKPSGCKNSAQSKQF</sequence>
<dbReference type="RefSeq" id="WP_203528889.1">
    <property type="nucleotide sequence ID" value="NZ_CP083371.1"/>
</dbReference>
<reference evidence="2 3" key="1">
    <citation type="submission" date="2020-01" db="EMBL/GenBank/DDBJ databases">
        <title>Draft genome assembly of Ensifer adhaerens T173.</title>
        <authorList>
            <person name="Craig J.E."/>
            <person name="Stinchcombe J.R."/>
        </authorList>
    </citation>
    <scope>NUCLEOTIDE SEQUENCE [LARGE SCALE GENOMIC DNA]</scope>
    <source>
        <strain evidence="2 3">T173</strain>
    </source>
</reference>
<accession>A0AAW4FRM5</accession>
<feature type="transmembrane region" description="Helical" evidence="1">
    <location>
        <begin position="20"/>
        <end position="49"/>
    </location>
</feature>
<gene>
    <name evidence="2" type="ORF">GFB56_24685</name>
</gene>
<keyword evidence="1" id="KW-1133">Transmembrane helix</keyword>
<dbReference type="AlphaFoldDB" id="A0AAW4FRM5"/>
<organism evidence="2 3">
    <name type="scientific">Ensifer canadensis</name>
    <dbReference type="NCBI Taxonomy" id="555315"/>
    <lineage>
        <taxon>Bacteria</taxon>
        <taxon>Pseudomonadati</taxon>
        <taxon>Pseudomonadota</taxon>
        <taxon>Alphaproteobacteria</taxon>
        <taxon>Hyphomicrobiales</taxon>
        <taxon>Rhizobiaceae</taxon>
        <taxon>Sinorhizobium/Ensifer group</taxon>
        <taxon>Ensifer</taxon>
    </lineage>
</organism>